<dbReference type="InterPro" id="IPR005122">
    <property type="entry name" value="Uracil-DNA_glycosylase-like"/>
</dbReference>
<dbReference type="InterPro" id="IPR036895">
    <property type="entry name" value="Uracil-DNA_glycosylase-like_sf"/>
</dbReference>
<accession>A0ABT0A7D0</accession>
<name>A0ABT0A7D0_9SPHN</name>
<keyword evidence="3" id="KW-1185">Reference proteome</keyword>
<feature type="domain" description="Uracil-DNA glycosylase-like" evidence="1">
    <location>
        <begin position="105"/>
        <end position="199"/>
    </location>
</feature>
<sequence length="252" mass="27333">MDHGSNQHFLSDITGALDWWRLAGVDCDYVDDPQDWLAPPEEELPPPSEWSIARAENEAKAAAAPENARRIDTEALPATLEAFTPWWKAEPLLAPGSLETRIAPVGKAGAEVMVIVEAPEREDREGLLTGPQGQLLDAILASVGISREDAYLASALPRAMPAPDWAEAHKLGLGDVLTHHIGLVGPKRLFVLGGNVPALLGHESPQRAAVSRKFNHQGTSIPLLASWGLDSLLNRPRTKPVLWKAMLDWIAT</sequence>
<comment type="caution">
    <text evidence="2">The sequence shown here is derived from an EMBL/GenBank/DDBJ whole genome shotgun (WGS) entry which is preliminary data.</text>
</comment>
<dbReference type="EMBL" id="JALHAT010000001">
    <property type="protein sequence ID" value="MCJ1959102.1"/>
    <property type="molecule type" value="Genomic_DNA"/>
</dbReference>
<gene>
    <name evidence="2" type="ORF">MTR65_00205</name>
</gene>
<dbReference type="SUPFAM" id="SSF52141">
    <property type="entry name" value="Uracil-DNA glycosylase-like"/>
    <property type="match status" value="1"/>
</dbReference>
<evidence type="ECO:0000259" key="1">
    <source>
        <dbReference type="Pfam" id="PF03167"/>
    </source>
</evidence>
<dbReference type="Pfam" id="PF03167">
    <property type="entry name" value="UDG"/>
    <property type="match status" value="1"/>
</dbReference>
<dbReference type="RefSeq" id="WP_243796217.1">
    <property type="nucleotide sequence ID" value="NZ_JALHAT010000001.1"/>
</dbReference>
<evidence type="ECO:0000313" key="2">
    <source>
        <dbReference type="EMBL" id="MCJ1959102.1"/>
    </source>
</evidence>
<organism evidence="2 3">
    <name type="scientific">Novosphingobium mangrovi</name>
    <name type="common">ex Hu et al. 2023</name>
    <dbReference type="NCBI Taxonomy" id="2930094"/>
    <lineage>
        <taxon>Bacteria</taxon>
        <taxon>Pseudomonadati</taxon>
        <taxon>Pseudomonadota</taxon>
        <taxon>Alphaproteobacteria</taxon>
        <taxon>Sphingomonadales</taxon>
        <taxon>Sphingomonadaceae</taxon>
        <taxon>Novosphingobium</taxon>
    </lineage>
</organism>
<protein>
    <recommendedName>
        <fullName evidence="1">Uracil-DNA glycosylase-like domain-containing protein</fullName>
    </recommendedName>
</protein>
<proteinExistence type="predicted"/>
<evidence type="ECO:0000313" key="3">
    <source>
        <dbReference type="Proteomes" id="UP001162802"/>
    </source>
</evidence>
<reference evidence="2" key="1">
    <citation type="submission" date="2022-03" db="EMBL/GenBank/DDBJ databases">
        <title>Identification of a novel bacterium isolated from mangrove sediments.</title>
        <authorList>
            <person name="Pan X."/>
        </authorList>
    </citation>
    <scope>NUCLEOTIDE SEQUENCE</scope>
    <source>
        <strain evidence="2">B2637</strain>
    </source>
</reference>
<dbReference type="Gene3D" id="3.40.470.10">
    <property type="entry name" value="Uracil-DNA glycosylase-like domain"/>
    <property type="match status" value="1"/>
</dbReference>
<dbReference type="Proteomes" id="UP001162802">
    <property type="component" value="Unassembled WGS sequence"/>
</dbReference>